<dbReference type="RefSeq" id="WP_153249773.1">
    <property type="nucleotide sequence ID" value="NZ_CP044205.1"/>
</dbReference>
<organism evidence="1 2">
    <name type="scientific">Candidatus Methylospira mobilis</name>
    <dbReference type="NCBI Taxonomy" id="1808979"/>
    <lineage>
        <taxon>Bacteria</taxon>
        <taxon>Pseudomonadati</taxon>
        <taxon>Pseudomonadota</taxon>
        <taxon>Gammaproteobacteria</taxon>
        <taxon>Methylococcales</taxon>
        <taxon>Methylococcaceae</taxon>
        <taxon>Candidatus Methylospira</taxon>
    </lineage>
</organism>
<dbReference type="Proteomes" id="UP000325755">
    <property type="component" value="Chromosome"/>
</dbReference>
<evidence type="ECO:0000313" key="1">
    <source>
        <dbReference type="EMBL" id="QFY43796.1"/>
    </source>
</evidence>
<evidence type="ECO:0000313" key="2">
    <source>
        <dbReference type="Proteomes" id="UP000325755"/>
    </source>
</evidence>
<dbReference type="EMBL" id="CP044205">
    <property type="protein sequence ID" value="QFY43796.1"/>
    <property type="molecule type" value="Genomic_DNA"/>
</dbReference>
<sequence>MSNFVLEAIHGLHGYSHEDAGVISGFFDDPESASVCAQRLRESCGVDVEVCGCQLSRINRRHHTPSTLSGLAGVSTFSKRINLIVAVPIPFVLLLAY</sequence>
<dbReference type="AlphaFoldDB" id="A0A5Q0BQ03"/>
<dbReference type="KEGG" id="mmob:F6R98_15140"/>
<name>A0A5Q0BQ03_9GAMM</name>
<accession>A0A5Q0BQ03</accession>
<gene>
    <name evidence="1" type="ORF">F6R98_15140</name>
</gene>
<dbReference type="InParanoid" id="A0A5Q0BQ03"/>
<dbReference type="OrthoDB" id="5574174at2"/>
<proteinExistence type="predicted"/>
<keyword evidence="2" id="KW-1185">Reference proteome</keyword>
<reference evidence="1 2" key="1">
    <citation type="submission" date="2019-09" db="EMBL/GenBank/DDBJ databases">
        <title>Ecophysiology of the spiral-shaped methanotroph Methylospira mobilis as revealed by the complete genome sequence.</title>
        <authorList>
            <person name="Oshkin I.Y."/>
            <person name="Dedysh S.N."/>
            <person name="Miroshnikov K."/>
            <person name="Danilova O.V."/>
            <person name="Hakobyan A."/>
            <person name="Liesack W."/>
        </authorList>
    </citation>
    <scope>NUCLEOTIDE SEQUENCE [LARGE SCALE GENOMIC DNA]</scope>
    <source>
        <strain evidence="1 2">Shm1</strain>
    </source>
</reference>
<protein>
    <submittedName>
        <fullName evidence="1">Uncharacterized protein</fullName>
    </submittedName>
</protein>